<comment type="caution">
    <text evidence="11">The sequence shown here is derived from an EMBL/GenBank/DDBJ whole genome shotgun (WGS) entry which is preliminary data.</text>
</comment>
<dbReference type="SUPFAM" id="SSF54843">
    <property type="entry name" value="Ribosomal protein L22"/>
    <property type="match status" value="1"/>
</dbReference>
<evidence type="ECO:0000256" key="2">
    <source>
        <dbReference type="ARBA" id="ARBA00022730"/>
    </source>
</evidence>
<evidence type="ECO:0000256" key="4">
    <source>
        <dbReference type="ARBA" id="ARBA00022980"/>
    </source>
</evidence>
<reference evidence="11" key="1">
    <citation type="journal article" date="2020" name="mSystems">
        <title>Genome- and Community-Level Interaction Insights into Carbon Utilization and Element Cycling Functions of Hydrothermarchaeota in Hydrothermal Sediment.</title>
        <authorList>
            <person name="Zhou Z."/>
            <person name="Liu Y."/>
            <person name="Xu W."/>
            <person name="Pan J."/>
            <person name="Luo Z.H."/>
            <person name="Li M."/>
        </authorList>
    </citation>
    <scope>NUCLEOTIDE SEQUENCE [LARGE SCALE GENOMIC DNA]</scope>
    <source>
        <strain evidence="11">SpSt-1182</strain>
    </source>
</reference>
<evidence type="ECO:0000256" key="10">
    <source>
        <dbReference type="RuleBase" id="RU004008"/>
    </source>
</evidence>
<dbReference type="GO" id="GO:0003735">
    <property type="term" value="F:structural constituent of ribosome"/>
    <property type="evidence" value="ECO:0007669"/>
    <property type="project" value="InterPro"/>
</dbReference>
<keyword evidence="4 7" id="KW-0689">Ribosomal protein</keyword>
<dbReference type="NCBIfam" id="TIGR01044">
    <property type="entry name" value="rplV_bact"/>
    <property type="match status" value="1"/>
</dbReference>
<dbReference type="PANTHER" id="PTHR13501:SF8">
    <property type="entry name" value="LARGE RIBOSOMAL SUBUNIT PROTEIN UL22M"/>
    <property type="match status" value="1"/>
</dbReference>
<gene>
    <name evidence="7" type="primary">rplV</name>
    <name evidence="11" type="ORF">ENN51_07890</name>
</gene>
<dbReference type="GO" id="GO:0006412">
    <property type="term" value="P:translation"/>
    <property type="evidence" value="ECO:0007669"/>
    <property type="project" value="UniProtKB-UniRule"/>
</dbReference>
<keyword evidence="5 7" id="KW-0687">Ribonucleoprotein</keyword>
<name>A0A7V0T6P8_UNCW3</name>
<dbReference type="AlphaFoldDB" id="A0A7V0T6P8"/>
<dbReference type="CDD" id="cd00336">
    <property type="entry name" value="Ribosomal_L22"/>
    <property type="match status" value="1"/>
</dbReference>
<evidence type="ECO:0000256" key="6">
    <source>
        <dbReference type="ARBA" id="ARBA00035207"/>
    </source>
</evidence>
<evidence type="ECO:0000256" key="3">
    <source>
        <dbReference type="ARBA" id="ARBA00022884"/>
    </source>
</evidence>
<evidence type="ECO:0000256" key="5">
    <source>
        <dbReference type="ARBA" id="ARBA00023274"/>
    </source>
</evidence>
<comment type="similarity">
    <text evidence="1 7 8">Belongs to the universal ribosomal protein uL22 family.</text>
</comment>
<evidence type="ECO:0000256" key="9">
    <source>
        <dbReference type="RuleBase" id="RU004006"/>
    </source>
</evidence>
<dbReference type="HAMAP" id="MF_01331_B">
    <property type="entry name" value="Ribosomal_uL22_B"/>
    <property type="match status" value="1"/>
</dbReference>
<dbReference type="GO" id="GO:0022625">
    <property type="term" value="C:cytosolic large ribosomal subunit"/>
    <property type="evidence" value="ECO:0007669"/>
    <property type="project" value="TreeGrafter"/>
</dbReference>
<dbReference type="Gene3D" id="3.90.470.10">
    <property type="entry name" value="Ribosomal protein L22/L17"/>
    <property type="match status" value="1"/>
</dbReference>
<dbReference type="Proteomes" id="UP000885672">
    <property type="component" value="Unassembled WGS sequence"/>
</dbReference>
<organism evidence="11">
    <name type="scientific">candidate division WOR-3 bacterium</name>
    <dbReference type="NCBI Taxonomy" id="2052148"/>
    <lineage>
        <taxon>Bacteria</taxon>
        <taxon>Bacteria division WOR-3</taxon>
    </lineage>
</organism>
<dbReference type="EMBL" id="DSBX01000302">
    <property type="protein sequence ID" value="HDR00186.1"/>
    <property type="molecule type" value="Genomic_DNA"/>
</dbReference>
<dbReference type="InterPro" id="IPR036394">
    <property type="entry name" value="Ribosomal_uL22_sf"/>
</dbReference>
<sequence length="118" mass="13028">MEASAVSRYQRGSARKLGIIADLVRGKEVPEALRTLTFLPKPSKRPVLKALRSAVANAVNRAGKAKLHEQDLFVAEIRVNQGPTMKRWRPGPRGMAGVIRKRTCHVHVKVATKKGVEL</sequence>
<protein>
    <recommendedName>
        <fullName evidence="6 7">Large ribosomal subunit protein uL22</fullName>
    </recommendedName>
</protein>
<evidence type="ECO:0000256" key="8">
    <source>
        <dbReference type="RuleBase" id="RU004005"/>
    </source>
</evidence>
<evidence type="ECO:0000256" key="1">
    <source>
        <dbReference type="ARBA" id="ARBA00009451"/>
    </source>
</evidence>
<evidence type="ECO:0000313" key="11">
    <source>
        <dbReference type="EMBL" id="HDR00186.1"/>
    </source>
</evidence>
<accession>A0A7V0T6P8</accession>
<dbReference type="InterPro" id="IPR047867">
    <property type="entry name" value="Ribosomal_uL22_bac/org-type"/>
</dbReference>
<evidence type="ECO:0000256" key="7">
    <source>
        <dbReference type="HAMAP-Rule" id="MF_01331"/>
    </source>
</evidence>
<comment type="subunit">
    <text evidence="7 9">Part of the 50S ribosomal subunit.</text>
</comment>
<comment type="function">
    <text evidence="7 10">This protein binds specifically to 23S rRNA; its binding is stimulated by other ribosomal proteins, e.g., L4, L17, and L20. It is important during the early stages of 50S assembly. It makes multiple contacts with different domains of the 23S rRNA in the assembled 50S subunit and ribosome.</text>
</comment>
<dbReference type="PANTHER" id="PTHR13501">
    <property type="entry name" value="CHLOROPLAST 50S RIBOSOMAL PROTEIN L22-RELATED"/>
    <property type="match status" value="1"/>
</dbReference>
<comment type="function">
    <text evidence="7">The globular domain of the protein is located near the polypeptide exit tunnel on the outside of the subunit, while an extended beta-hairpin is found that lines the wall of the exit tunnel in the center of the 70S ribosome.</text>
</comment>
<proteinExistence type="inferred from homology"/>
<keyword evidence="2 7" id="KW-0699">rRNA-binding</keyword>
<dbReference type="GO" id="GO:0019843">
    <property type="term" value="F:rRNA binding"/>
    <property type="evidence" value="ECO:0007669"/>
    <property type="project" value="UniProtKB-UniRule"/>
</dbReference>
<dbReference type="InterPro" id="IPR001063">
    <property type="entry name" value="Ribosomal_uL22"/>
</dbReference>
<dbReference type="Pfam" id="PF00237">
    <property type="entry name" value="Ribosomal_L22"/>
    <property type="match status" value="1"/>
</dbReference>
<dbReference type="InterPro" id="IPR005727">
    <property type="entry name" value="Ribosomal_uL22_bac/chlpt-type"/>
</dbReference>
<keyword evidence="3 7" id="KW-0694">RNA-binding</keyword>